<dbReference type="HOGENOM" id="CLU_021152_6_0_1"/>
<dbReference type="GO" id="GO:0009097">
    <property type="term" value="P:isoleucine biosynthetic process"/>
    <property type="evidence" value="ECO:0007669"/>
    <property type="project" value="UniProtKB-UniRule"/>
</dbReference>
<dbReference type="GO" id="GO:0006567">
    <property type="term" value="P:L-threonine catabolic process"/>
    <property type="evidence" value="ECO:0007669"/>
    <property type="project" value="TreeGrafter"/>
</dbReference>
<accession>A0A0A1TBV5</accession>
<evidence type="ECO:0000256" key="12">
    <source>
        <dbReference type="ARBA" id="ARBA00023239"/>
    </source>
</evidence>
<evidence type="ECO:0000256" key="2">
    <source>
        <dbReference type="ARBA" id="ARBA00001933"/>
    </source>
</evidence>
<evidence type="ECO:0000256" key="7">
    <source>
        <dbReference type="ARBA" id="ARBA00022605"/>
    </source>
</evidence>
<keyword evidence="18" id="KW-1185">Reference proteome</keyword>
<comment type="catalytic activity">
    <reaction evidence="1 14">
        <text>L-threonine = 2-oxobutanoate + NH4(+)</text>
        <dbReference type="Rhea" id="RHEA:22108"/>
        <dbReference type="ChEBI" id="CHEBI:16763"/>
        <dbReference type="ChEBI" id="CHEBI:28938"/>
        <dbReference type="ChEBI" id="CHEBI:57926"/>
        <dbReference type="EC" id="4.3.1.19"/>
    </reaction>
</comment>
<dbReference type="GO" id="GO:0005739">
    <property type="term" value="C:mitochondrion"/>
    <property type="evidence" value="ECO:0007669"/>
    <property type="project" value="UniProtKB-SubCell"/>
</dbReference>
<sequence>MTALNGIEHPLPVRTNGVHAPQINGDKRPETPTMSLTEYSVNPSTPPSGEARERMKEQVPEDLLLPNGYPDYMRMIMTATSRVYEACKITPLTHAVNLSNRLECNVYFKREDEQPVFSFKLRGAYNKMAHLDPAKSWKGVVCCSAGNHAQGVAFSARKLKIPATIIMPEGTPSIKHSNVARLGGHVVLHGADFDAAKDECARRAASDGLINIPPFDDPYVIAGQGTVANELFGQINMAKVEAIFCGVGGGGLIAGIGVYIKRMAPHVKIIGVEAHDANAMAQSLKKGERVVLKDVGLFADGAAVKTPGEEPFRLAQEVVDEVVEVSTDEICAAIKDMYDDTRSGLEPAGALSIAGLKKYVAQNPSRDSKRSLIAVTSGANMNFDRLRFVAERAALGEGKEALLVATIPEKPGSFQKLIENIMPQAVTEFSYRYVEGSDANILIGLSLQRPIAERPDELRNVMERIRSDGMIVTNVSGDELAKSHIRYMNGGRSNVADEKLFMFTFPERPGALEKFVTTLRPKFNISLFQYRNYGGDVGKILAGIQCPDGQKDELLQFLHEIGYPFQDCTDSEVYKIFLCA</sequence>
<dbReference type="FunFam" id="3.40.50.1100:FF:000005">
    <property type="entry name" value="Threonine dehydratase catabolic"/>
    <property type="match status" value="1"/>
</dbReference>
<dbReference type="FunFam" id="3.40.50.1100:FF:000008">
    <property type="entry name" value="L-threonine dehydratase"/>
    <property type="match status" value="1"/>
</dbReference>
<reference evidence="17 18" key="1">
    <citation type="journal article" date="2015" name="Genome Announc.">
        <title>Draft Genome Sequence and Gene Annotation of the Entomopathogenic Fungus Verticillium hemipterigenum.</title>
        <authorList>
            <person name="Horn F."/>
            <person name="Habel A."/>
            <person name="Scharf D.H."/>
            <person name="Dworschak J."/>
            <person name="Brakhage A.A."/>
            <person name="Guthke R."/>
            <person name="Hertweck C."/>
            <person name="Linde J."/>
        </authorList>
    </citation>
    <scope>NUCLEOTIDE SEQUENCE [LARGE SCALE GENOMIC DNA]</scope>
</reference>
<feature type="domain" description="ACT-like" evidence="16">
    <location>
        <begin position="499"/>
        <end position="570"/>
    </location>
</feature>
<dbReference type="InterPro" id="IPR005787">
    <property type="entry name" value="Thr_deHydtase_biosynth"/>
</dbReference>
<keyword evidence="12 14" id="KW-0456">Lyase</keyword>
<dbReference type="InterPro" id="IPR045865">
    <property type="entry name" value="ACT-like_dom_sf"/>
</dbReference>
<comment type="cofactor">
    <cofactor evidence="2 14">
        <name>pyridoxal 5'-phosphate</name>
        <dbReference type="ChEBI" id="CHEBI:597326"/>
    </cofactor>
</comment>
<dbReference type="EC" id="4.3.1.19" evidence="14"/>
<evidence type="ECO:0000313" key="17">
    <source>
        <dbReference type="EMBL" id="CEJ85458.1"/>
    </source>
</evidence>
<dbReference type="PROSITE" id="PS00165">
    <property type="entry name" value="DEHYDRATASE_SER_THR"/>
    <property type="match status" value="1"/>
</dbReference>
<feature type="compositionally biased region" description="Polar residues" evidence="15">
    <location>
        <begin position="32"/>
        <end position="43"/>
    </location>
</feature>
<dbReference type="InterPro" id="IPR036052">
    <property type="entry name" value="TrpB-like_PALP_sf"/>
</dbReference>
<keyword evidence="13 14" id="KW-0100">Branched-chain amino acid biosynthesis</keyword>
<comment type="similarity">
    <text evidence="5 14">Belongs to the serine/threonine dehydratase family.</text>
</comment>
<keyword evidence="8 14" id="KW-0412">Isoleucine biosynthesis</keyword>
<dbReference type="Proteomes" id="UP000039046">
    <property type="component" value="Unassembled WGS sequence"/>
</dbReference>
<dbReference type="CDD" id="cd04906">
    <property type="entry name" value="ACT_ThrD-I_1"/>
    <property type="match status" value="1"/>
</dbReference>
<dbReference type="InterPro" id="IPR001721">
    <property type="entry name" value="TD_ACT-like"/>
</dbReference>
<dbReference type="EMBL" id="CDHN01000002">
    <property type="protein sequence ID" value="CEJ85458.1"/>
    <property type="molecule type" value="Genomic_DNA"/>
</dbReference>
<evidence type="ECO:0000256" key="8">
    <source>
        <dbReference type="ARBA" id="ARBA00022624"/>
    </source>
</evidence>
<feature type="domain" description="ACT-like" evidence="16">
    <location>
        <begin position="401"/>
        <end position="477"/>
    </location>
</feature>
<dbReference type="CDD" id="cd04907">
    <property type="entry name" value="ACT_ThrD-I_2"/>
    <property type="match status" value="1"/>
</dbReference>
<name>A0A0A1TBV5_9HYPO</name>
<evidence type="ECO:0000256" key="5">
    <source>
        <dbReference type="ARBA" id="ARBA00010869"/>
    </source>
</evidence>
<gene>
    <name evidence="17" type="ORF">VHEMI03777</name>
</gene>
<dbReference type="Gene3D" id="3.40.50.1100">
    <property type="match status" value="2"/>
</dbReference>
<dbReference type="GO" id="GO:0003941">
    <property type="term" value="F:L-serine ammonia-lyase activity"/>
    <property type="evidence" value="ECO:0007669"/>
    <property type="project" value="TreeGrafter"/>
</dbReference>
<dbReference type="FunFam" id="3.40.1020.10:FF:000001">
    <property type="entry name" value="L-threonine dehydratase"/>
    <property type="match status" value="1"/>
</dbReference>
<dbReference type="AlphaFoldDB" id="A0A0A1TBV5"/>
<keyword evidence="10 14" id="KW-0663">Pyridoxal phosphate</keyword>
<dbReference type="NCBIfam" id="NF006674">
    <property type="entry name" value="PRK09224.1"/>
    <property type="match status" value="1"/>
</dbReference>
<dbReference type="Pfam" id="PF00585">
    <property type="entry name" value="Thr_dehydrat_C"/>
    <property type="match status" value="2"/>
</dbReference>
<evidence type="ECO:0000259" key="16">
    <source>
        <dbReference type="PROSITE" id="PS51672"/>
    </source>
</evidence>
<dbReference type="SUPFAM" id="SSF53686">
    <property type="entry name" value="Tryptophan synthase beta subunit-like PLP-dependent enzymes"/>
    <property type="match status" value="1"/>
</dbReference>
<dbReference type="GO" id="GO:0006565">
    <property type="term" value="P:L-serine catabolic process"/>
    <property type="evidence" value="ECO:0007669"/>
    <property type="project" value="TreeGrafter"/>
</dbReference>
<dbReference type="InterPro" id="IPR000634">
    <property type="entry name" value="Ser/Thr_deHydtase_PyrdxlP-BS"/>
</dbReference>
<evidence type="ECO:0000313" key="18">
    <source>
        <dbReference type="Proteomes" id="UP000039046"/>
    </source>
</evidence>
<evidence type="ECO:0000256" key="1">
    <source>
        <dbReference type="ARBA" id="ARBA00001274"/>
    </source>
</evidence>
<evidence type="ECO:0000256" key="15">
    <source>
        <dbReference type="SAM" id="MobiDB-lite"/>
    </source>
</evidence>
<evidence type="ECO:0000256" key="3">
    <source>
        <dbReference type="ARBA" id="ARBA00004173"/>
    </source>
</evidence>
<keyword evidence="9" id="KW-0677">Repeat</keyword>
<evidence type="ECO:0000256" key="6">
    <source>
        <dbReference type="ARBA" id="ARBA00011881"/>
    </source>
</evidence>
<dbReference type="NCBIfam" id="TIGR01124">
    <property type="entry name" value="ilvA_2Cterm"/>
    <property type="match status" value="1"/>
</dbReference>
<dbReference type="Gene3D" id="3.40.1020.10">
    <property type="entry name" value="Biosynthetic Threonine Deaminase, Domain 3"/>
    <property type="match status" value="1"/>
</dbReference>
<comment type="subcellular location">
    <subcellularLocation>
        <location evidence="3">Mitochondrion</location>
    </subcellularLocation>
</comment>
<dbReference type="PANTHER" id="PTHR48078:SF11">
    <property type="entry name" value="THREONINE DEHYDRATASE, MITOCHONDRIAL"/>
    <property type="match status" value="1"/>
</dbReference>
<dbReference type="GO" id="GO:0030170">
    <property type="term" value="F:pyridoxal phosphate binding"/>
    <property type="evidence" value="ECO:0007669"/>
    <property type="project" value="InterPro"/>
</dbReference>
<dbReference type="OrthoDB" id="4418812at2759"/>
<dbReference type="STRING" id="1531966.A0A0A1TBV5"/>
<comment type="pathway">
    <text evidence="4 14">Amino-acid biosynthesis; L-isoleucine biosynthesis; 2-oxobutanoate from L-threonine: step 1/1.</text>
</comment>
<dbReference type="InterPro" id="IPR038110">
    <property type="entry name" value="TD_ACT-like_sf"/>
</dbReference>
<dbReference type="SUPFAM" id="SSF55021">
    <property type="entry name" value="ACT-like"/>
    <property type="match status" value="1"/>
</dbReference>
<dbReference type="InterPro" id="IPR001926">
    <property type="entry name" value="TrpB-like_PALP"/>
</dbReference>
<evidence type="ECO:0000256" key="10">
    <source>
        <dbReference type="ARBA" id="ARBA00022898"/>
    </source>
</evidence>
<protein>
    <recommendedName>
        <fullName evidence="14">Threonine dehydratase</fullName>
        <ecNumber evidence="14">4.3.1.19</ecNumber>
    </recommendedName>
    <alternativeName>
        <fullName evidence="14">Threonine deaminase</fullName>
    </alternativeName>
</protein>
<evidence type="ECO:0000256" key="4">
    <source>
        <dbReference type="ARBA" id="ARBA00004810"/>
    </source>
</evidence>
<dbReference type="UniPathway" id="UPA00047">
    <property type="reaction ID" value="UER00054"/>
</dbReference>
<dbReference type="Pfam" id="PF00291">
    <property type="entry name" value="PALP"/>
    <property type="match status" value="1"/>
</dbReference>
<keyword evidence="11" id="KW-0496">Mitochondrion</keyword>
<organism evidence="17 18">
    <name type="scientific">[Torrubiella] hemipterigena</name>
    <dbReference type="NCBI Taxonomy" id="1531966"/>
    <lineage>
        <taxon>Eukaryota</taxon>
        <taxon>Fungi</taxon>
        <taxon>Dikarya</taxon>
        <taxon>Ascomycota</taxon>
        <taxon>Pezizomycotina</taxon>
        <taxon>Sordariomycetes</taxon>
        <taxon>Hypocreomycetidae</taxon>
        <taxon>Hypocreales</taxon>
        <taxon>Clavicipitaceae</taxon>
        <taxon>Clavicipitaceae incertae sedis</taxon>
        <taxon>'Torrubiella' clade</taxon>
    </lineage>
</organism>
<dbReference type="PANTHER" id="PTHR48078">
    <property type="entry name" value="THREONINE DEHYDRATASE, MITOCHONDRIAL-RELATED"/>
    <property type="match status" value="1"/>
</dbReference>
<evidence type="ECO:0000256" key="11">
    <source>
        <dbReference type="ARBA" id="ARBA00023128"/>
    </source>
</evidence>
<proteinExistence type="inferred from homology"/>
<comment type="subunit">
    <text evidence="6">Homotetramer.</text>
</comment>
<keyword evidence="7 14" id="KW-0028">Amino-acid biosynthesis</keyword>
<dbReference type="GO" id="GO:0004794">
    <property type="term" value="F:threonine deaminase activity"/>
    <property type="evidence" value="ECO:0007669"/>
    <property type="project" value="UniProtKB-UniRule"/>
</dbReference>
<dbReference type="PROSITE" id="PS51672">
    <property type="entry name" value="ACT_LIKE"/>
    <property type="match status" value="2"/>
</dbReference>
<evidence type="ECO:0000256" key="14">
    <source>
        <dbReference type="RuleBase" id="RU362012"/>
    </source>
</evidence>
<evidence type="ECO:0000256" key="9">
    <source>
        <dbReference type="ARBA" id="ARBA00022737"/>
    </source>
</evidence>
<evidence type="ECO:0000256" key="13">
    <source>
        <dbReference type="ARBA" id="ARBA00023304"/>
    </source>
</evidence>
<dbReference type="CDD" id="cd01562">
    <property type="entry name" value="Thr-dehyd"/>
    <property type="match status" value="1"/>
</dbReference>
<dbReference type="InterPro" id="IPR050147">
    <property type="entry name" value="Ser/Thr_Dehydratase"/>
</dbReference>
<feature type="region of interest" description="Disordered" evidence="15">
    <location>
        <begin position="1"/>
        <end position="55"/>
    </location>
</feature>